<dbReference type="PROSITE" id="PS50294">
    <property type="entry name" value="WD_REPEATS_REGION"/>
    <property type="match status" value="3"/>
</dbReference>
<evidence type="ECO:0000256" key="3">
    <source>
        <dbReference type="ARBA" id="ARBA00022664"/>
    </source>
</evidence>
<evidence type="ECO:0000256" key="7">
    <source>
        <dbReference type="ARBA" id="ARBA00026154"/>
    </source>
</evidence>
<dbReference type="Gene3D" id="2.130.10.10">
    <property type="entry name" value="YVTN repeat-like/Quinoprotein amine dehydrogenase"/>
    <property type="match status" value="2"/>
</dbReference>
<comment type="caution">
    <text evidence="11">The sequence shown here is derived from an EMBL/GenBank/DDBJ whole genome shotgun (WGS) entry which is preliminary data.</text>
</comment>
<dbReference type="PANTHER" id="PTHR22836:SF0">
    <property type="entry name" value="PRE-MRNA 3' END PROCESSING PROTEIN WDR33"/>
    <property type="match status" value="1"/>
</dbReference>
<dbReference type="Pfam" id="PF00400">
    <property type="entry name" value="WD40"/>
    <property type="match status" value="5"/>
</dbReference>
<feature type="compositionally biased region" description="Basic residues" evidence="10">
    <location>
        <begin position="389"/>
        <end position="398"/>
    </location>
</feature>
<evidence type="ECO:0000256" key="10">
    <source>
        <dbReference type="SAM" id="MobiDB-lite"/>
    </source>
</evidence>
<evidence type="ECO:0000256" key="8">
    <source>
        <dbReference type="PROSITE-ProRule" id="PRU00221"/>
    </source>
</evidence>
<feature type="region of interest" description="Disordered" evidence="10">
    <location>
        <begin position="383"/>
        <end position="539"/>
    </location>
</feature>
<evidence type="ECO:0000313" key="11">
    <source>
        <dbReference type="EMBL" id="TFY58670.1"/>
    </source>
</evidence>
<dbReference type="InterPro" id="IPR045245">
    <property type="entry name" value="Pfs2-like"/>
</dbReference>
<comment type="subcellular location">
    <subcellularLocation>
        <location evidence="1 9">Nucleus</location>
    </subcellularLocation>
</comment>
<dbReference type="GO" id="GO:0031124">
    <property type="term" value="P:mRNA 3'-end processing"/>
    <property type="evidence" value="ECO:0007669"/>
    <property type="project" value="UniProtKB-UniRule"/>
</dbReference>
<keyword evidence="2 8" id="KW-0853">WD repeat</keyword>
<gene>
    <name evidence="11" type="ORF">EVJ58_g6274</name>
</gene>
<sequence length="539" mass="59642">MSATTDLPVLLPRKVLPRTELLPREWSPKADLTTTNPPPPDDARTHDQEMAMARQLMDGKTVKKVRPRRTVDYGGPLGGWALLRKSRPNSTYVPYLRPAPPYIIDLLPPKAYPDNPSTSLCTKFVHTSTNKLRCPVNCVTWTPEGRRVLTGSTSGEFTLWNGLTFNFETILQAHDSAVRAMQFTHSGAYLASADQSGIIKYFQPNMNNLTAWTGHREAIRGLSFSPDDGRFATASDDSTIRIWSFEESREERVLTGHGWDVKCVEWHQTKGLLVSGSKDNMIKFWDPRTGTCLSTLHYHKNTVQALAWSPNGNMVASASRDQTVRVFDIRAMKEFRVLKGHKKGSLLCHLAPGAPYPCHRRIRGRDPALGPLLLHRHARAVTVAAAGGRARRSRRRTTRTSGRSPSTRSGTSSASASNDHTTRFWCRERPGDATSVFSGGGQKPPEVTDTAGQEDEDESMVPGFGFTGAGGQWWGKDEDGDSSMQQHPGLHDANPPSPRHPGRRGRLHPWVWPIRRPRDGGPPERAAPVSGGPVPGRWG</sequence>
<evidence type="ECO:0000256" key="1">
    <source>
        <dbReference type="ARBA" id="ARBA00004123"/>
    </source>
</evidence>
<proteinExistence type="predicted"/>
<feature type="compositionally biased region" description="Low complexity" evidence="10">
    <location>
        <begin position="399"/>
        <end position="417"/>
    </location>
</feature>
<dbReference type="SUPFAM" id="SSF50978">
    <property type="entry name" value="WD40 repeat-like"/>
    <property type="match status" value="1"/>
</dbReference>
<dbReference type="AlphaFoldDB" id="A0A4Y9Y9H3"/>
<feature type="repeat" description="WD" evidence="8">
    <location>
        <begin position="136"/>
        <end position="161"/>
    </location>
</feature>
<evidence type="ECO:0000256" key="5">
    <source>
        <dbReference type="ARBA" id="ARBA00023242"/>
    </source>
</evidence>
<dbReference type="CDD" id="cd00200">
    <property type="entry name" value="WD40"/>
    <property type="match status" value="1"/>
</dbReference>
<name>A0A4Y9Y9H3_9APHY</name>
<feature type="repeat" description="WD" evidence="8">
    <location>
        <begin position="296"/>
        <end position="337"/>
    </location>
</feature>
<feature type="repeat" description="WD" evidence="8">
    <location>
        <begin position="254"/>
        <end position="295"/>
    </location>
</feature>
<dbReference type="STRING" id="34475.A0A4Y9Y9H3"/>
<evidence type="ECO:0000256" key="2">
    <source>
        <dbReference type="ARBA" id="ARBA00022574"/>
    </source>
</evidence>
<keyword evidence="5 9" id="KW-0539">Nucleus</keyword>
<evidence type="ECO:0000256" key="9">
    <source>
        <dbReference type="RuleBase" id="RU369034"/>
    </source>
</evidence>
<dbReference type="InterPro" id="IPR015943">
    <property type="entry name" value="WD40/YVTN_repeat-like_dom_sf"/>
</dbReference>
<reference evidence="11 12" key="1">
    <citation type="submission" date="2019-01" db="EMBL/GenBank/DDBJ databases">
        <title>Genome sequencing of the rare red list fungi Fomitopsis rosea.</title>
        <authorList>
            <person name="Buettner E."/>
            <person name="Kellner H."/>
        </authorList>
    </citation>
    <scope>NUCLEOTIDE SEQUENCE [LARGE SCALE GENOMIC DNA]</scope>
    <source>
        <strain evidence="11 12">DSM 105464</strain>
    </source>
</reference>
<evidence type="ECO:0000256" key="6">
    <source>
        <dbReference type="ARBA" id="ARBA00025498"/>
    </source>
</evidence>
<dbReference type="GO" id="GO:0005847">
    <property type="term" value="C:mRNA cleavage and polyadenylation specificity factor complex"/>
    <property type="evidence" value="ECO:0007669"/>
    <property type="project" value="TreeGrafter"/>
</dbReference>
<protein>
    <recommendedName>
        <fullName evidence="7 9">Polyadenylation factor subunit 2</fullName>
    </recommendedName>
</protein>
<evidence type="ECO:0000256" key="4">
    <source>
        <dbReference type="ARBA" id="ARBA00022737"/>
    </source>
</evidence>
<feature type="repeat" description="WD" evidence="8">
    <location>
        <begin position="212"/>
        <end position="253"/>
    </location>
</feature>
<comment type="function">
    <text evidence="6">Required for 3'-end cleavage and polyadenylation of pre-mRNAs. Also involved in chromosome segregation where it has a role in chromosome attachment to the mitotic spindle.</text>
</comment>
<dbReference type="FunFam" id="2.130.10.10:FF:000069">
    <property type="entry name" value="WD repeat domain 33"/>
    <property type="match status" value="1"/>
</dbReference>
<keyword evidence="3 9" id="KW-0507">mRNA processing</keyword>
<dbReference type="EMBL" id="SEKV01000346">
    <property type="protein sequence ID" value="TFY58670.1"/>
    <property type="molecule type" value="Genomic_DNA"/>
</dbReference>
<feature type="compositionally biased region" description="Basic and acidic residues" evidence="10">
    <location>
        <begin position="420"/>
        <end position="431"/>
    </location>
</feature>
<dbReference type="SMART" id="SM00320">
    <property type="entry name" value="WD40"/>
    <property type="match status" value="5"/>
</dbReference>
<dbReference type="InterPro" id="IPR036322">
    <property type="entry name" value="WD40_repeat_dom_sf"/>
</dbReference>
<dbReference type="PRINTS" id="PR00320">
    <property type="entry name" value="GPROTEINBRPT"/>
</dbReference>
<dbReference type="PANTHER" id="PTHR22836">
    <property type="entry name" value="WD40 REPEAT PROTEIN"/>
    <property type="match status" value="1"/>
</dbReference>
<evidence type="ECO:0000313" key="12">
    <source>
        <dbReference type="Proteomes" id="UP000298390"/>
    </source>
</evidence>
<dbReference type="InterPro" id="IPR020472">
    <property type="entry name" value="WD40_PAC1"/>
</dbReference>
<accession>A0A4Y9Y9H3</accession>
<dbReference type="Proteomes" id="UP000298390">
    <property type="component" value="Unassembled WGS sequence"/>
</dbReference>
<organism evidence="11 12">
    <name type="scientific">Rhodofomes roseus</name>
    <dbReference type="NCBI Taxonomy" id="34475"/>
    <lineage>
        <taxon>Eukaryota</taxon>
        <taxon>Fungi</taxon>
        <taxon>Dikarya</taxon>
        <taxon>Basidiomycota</taxon>
        <taxon>Agaricomycotina</taxon>
        <taxon>Agaricomycetes</taxon>
        <taxon>Polyporales</taxon>
        <taxon>Rhodofomes</taxon>
    </lineage>
</organism>
<dbReference type="PROSITE" id="PS50082">
    <property type="entry name" value="WD_REPEATS_2"/>
    <property type="match status" value="4"/>
</dbReference>
<feature type="region of interest" description="Disordered" evidence="10">
    <location>
        <begin position="22"/>
        <end position="45"/>
    </location>
</feature>
<keyword evidence="4" id="KW-0677">Repeat</keyword>
<dbReference type="InterPro" id="IPR001680">
    <property type="entry name" value="WD40_rpt"/>
</dbReference>